<keyword evidence="2" id="KW-1185">Reference proteome</keyword>
<reference evidence="1" key="1">
    <citation type="journal article" date="2020" name="G3 (Bethesda)">
        <title>High-Quality Assemblies for Three Invasive Social Wasps from the &lt;i&gt;Vespula&lt;/i&gt; Genus.</title>
        <authorList>
            <person name="Harrop T.W.R."/>
            <person name="Guhlin J."/>
            <person name="McLaughlin G.M."/>
            <person name="Permina E."/>
            <person name="Stockwell P."/>
            <person name="Gilligan J."/>
            <person name="Le Lec M.F."/>
            <person name="Gruber M.A.M."/>
            <person name="Quinn O."/>
            <person name="Lovegrove M."/>
            <person name="Duncan E.J."/>
            <person name="Remnant E.J."/>
            <person name="Van Eeckhoven J."/>
            <person name="Graham B."/>
            <person name="Knapp R.A."/>
            <person name="Langford K.W."/>
            <person name="Kronenberg Z."/>
            <person name="Press M.O."/>
            <person name="Eacker S.M."/>
            <person name="Wilson-Rankin E.E."/>
            <person name="Purcell J."/>
            <person name="Lester P.J."/>
            <person name="Dearden P.K."/>
        </authorList>
    </citation>
    <scope>NUCLEOTIDE SEQUENCE</scope>
    <source>
        <strain evidence="1">Marl-1</strain>
    </source>
</reference>
<organism evidence="1 2">
    <name type="scientific">Vespula vulgaris</name>
    <name type="common">Yellow jacket</name>
    <name type="synonym">Wasp</name>
    <dbReference type="NCBI Taxonomy" id="7454"/>
    <lineage>
        <taxon>Eukaryota</taxon>
        <taxon>Metazoa</taxon>
        <taxon>Ecdysozoa</taxon>
        <taxon>Arthropoda</taxon>
        <taxon>Hexapoda</taxon>
        <taxon>Insecta</taxon>
        <taxon>Pterygota</taxon>
        <taxon>Neoptera</taxon>
        <taxon>Endopterygota</taxon>
        <taxon>Hymenoptera</taxon>
        <taxon>Apocrita</taxon>
        <taxon>Aculeata</taxon>
        <taxon>Vespoidea</taxon>
        <taxon>Vespidae</taxon>
        <taxon>Vespinae</taxon>
        <taxon>Vespula</taxon>
    </lineage>
</organism>
<dbReference type="EMBL" id="JACSEA010000021">
    <property type="protein sequence ID" value="KAF7380887.1"/>
    <property type="molecule type" value="Genomic_DNA"/>
</dbReference>
<sequence>MGNSKSSPSGIFWFNIKYVDSSSVKQQWRTKRRAFEIVTKLLTCISKKKIEKATVVNLEDIPVPMAINVPPISHLLIDAMDDFSDNDLGDDPVI</sequence>
<evidence type="ECO:0000313" key="2">
    <source>
        <dbReference type="Proteomes" id="UP000614350"/>
    </source>
</evidence>
<dbReference type="AlphaFoldDB" id="A0A834J3K7"/>
<gene>
    <name evidence="1" type="ORF">HZH66_014263</name>
</gene>
<comment type="caution">
    <text evidence="1">The sequence shown here is derived from an EMBL/GenBank/DDBJ whole genome shotgun (WGS) entry which is preliminary data.</text>
</comment>
<evidence type="ECO:0000313" key="1">
    <source>
        <dbReference type="EMBL" id="KAF7380887.1"/>
    </source>
</evidence>
<accession>A0A834J3K7</accession>
<proteinExistence type="predicted"/>
<name>A0A834J3K7_VESVU</name>
<protein>
    <submittedName>
        <fullName evidence="1">Uncharacterized protein</fullName>
    </submittedName>
</protein>
<dbReference type="Proteomes" id="UP000614350">
    <property type="component" value="Unassembled WGS sequence"/>
</dbReference>